<dbReference type="EMBL" id="PQVF01000001">
    <property type="protein sequence ID" value="POY38981.1"/>
    <property type="molecule type" value="Genomic_DNA"/>
</dbReference>
<organism evidence="2 3">
    <name type="scientific">Solitalea longa</name>
    <dbReference type="NCBI Taxonomy" id="2079460"/>
    <lineage>
        <taxon>Bacteria</taxon>
        <taxon>Pseudomonadati</taxon>
        <taxon>Bacteroidota</taxon>
        <taxon>Sphingobacteriia</taxon>
        <taxon>Sphingobacteriales</taxon>
        <taxon>Sphingobacteriaceae</taxon>
        <taxon>Solitalea</taxon>
    </lineage>
</organism>
<name>A0A2S5A8R4_9SPHI</name>
<gene>
    <name evidence="2" type="ORF">C3K47_00320</name>
</gene>
<keyword evidence="1" id="KW-0472">Membrane</keyword>
<evidence type="ECO:0000313" key="3">
    <source>
        <dbReference type="Proteomes" id="UP000236893"/>
    </source>
</evidence>
<evidence type="ECO:0000313" key="2">
    <source>
        <dbReference type="EMBL" id="POY38981.1"/>
    </source>
</evidence>
<feature type="transmembrane region" description="Helical" evidence="1">
    <location>
        <begin position="145"/>
        <end position="163"/>
    </location>
</feature>
<dbReference type="AlphaFoldDB" id="A0A2S5A8R4"/>
<accession>A0A2S5A8R4</accession>
<protein>
    <submittedName>
        <fullName evidence="2">Uncharacterized protein</fullName>
    </submittedName>
</protein>
<feature type="transmembrane region" description="Helical" evidence="1">
    <location>
        <begin position="48"/>
        <end position="67"/>
    </location>
</feature>
<keyword evidence="1" id="KW-1133">Transmembrane helix</keyword>
<sequence>MRAVECCERKTFTLQKMTMETQSFEKLKLIYENASMQMKFYMSWRQNLLAGYFAVDAGLFYALYKIQEDVNFRVYSDKIGYAIAVISCIFFLLDYRNKLLFQKCLEVGAAIENKINETIIINKDEYYGVYDCLNRLPEGENITHTFIVTILYGLGGFTGLYIACKF</sequence>
<keyword evidence="1" id="KW-0812">Transmembrane</keyword>
<feature type="transmembrane region" description="Helical" evidence="1">
    <location>
        <begin position="79"/>
        <end position="95"/>
    </location>
</feature>
<evidence type="ECO:0000256" key="1">
    <source>
        <dbReference type="SAM" id="Phobius"/>
    </source>
</evidence>
<comment type="caution">
    <text evidence="2">The sequence shown here is derived from an EMBL/GenBank/DDBJ whole genome shotgun (WGS) entry which is preliminary data.</text>
</comment>
<dbReference type="RefSeq" id="WP_103787083.1">
    <property type="nucleotide sequence ID" value="NZ_PQVF01000001.1"/>
</dbReference>
<reference evidence="2 3" key="1">
    <citation type="submission" date="2018-01" db="EMBL/GenBank/DDBJ databases">
        <authorList>
            <person name="Gaut B.S."/>
            <person name="Morton B.R."/>
            <person name="Clegg M.T."/>
            <person name="Duvall M.R."/>
        </authorList>
    </citation>
    <scope>NUCLEOTIDE SEQUENCE [LARGE SCALE GENOMIC DNA]</scope>
    <source>
        <strain evidence="2 3">HR-AV</strain>
    </source>
</reference>
<keyword evidence="3" id="KW-1185">Reference proteome</keyword>
<proteinExistence type="predicted"/>
<dbReference type="Proteomes" id="UP000236893">
    <property type="component" value="Unassembled WGS sequence"/>
</dbReference>